<organism evidence="14 15">
    <name type="scientific">Kroppenstedtia eburnea</name>
    <dbReference type="NCBI Taxonomy" id="714067"/>
    <lineage>
        <taxon>Bacteria</taxon>
        <taxon>Bacillati</taxon>
        <taxon>Bacillota</taxon>
        <taxon>Bacilli</taxon>
        <taxon>Bacillales</taxon>
        <taxon>Thermoactinomycetaceae</taxon>
        <taxon>Kroppenstedtia</taxon>
    </lineage>
</organism>
<evidence type="ECO:0000256" key="5">
    <source>
        <dbReference type="ARBA" id="ARBA00060595"/>
    </source>
</evidence>
<dbReference type="NCBIfam" id="NF003915">
    <property type="entry name" value="PRK05441.1"/>
    <property type="match status" value="1"/>
</dbReference>
<sequence length="299" mass="32524">MFEKLGTETRNQKTMALDQMSTREILQVMNEEDQRVPQAILTQLPHIEIAVDRVIESFRNQGRLIYIGAGTSGRLGILDAVECVPTFSASPEMVRGIIAGGLKALTNAVEGAEDDEELGKMDLARIHLSERDTVIGLAASGRTPYVIGALAYANSRGATTVSISCNPGSKMSAYSDIAIEVETGPEVLTGSTRLKAGTAQKMVLNMISTAAMVGIGKVYQNLMVDVQPTNNKLKERSKRIIMEATGVDYETAGTYFEKADHQVKTAIVMLLLDCPKKEAAEKIKRSKGFVREALSDLRR</sequence>
<evidence type="ECO:0000256" key="1">
    <source>
        <dbReference type="ARBA" id="ARBA00011738"/>
    </source>
</evidence>
<keyword evidence="15" id="KW-1185">Reference proteome</keyword>
<dbReference type="InterPro" id="IPR005486">
    <property type="entry name" value="Glucokinase_regulatory_CS"/>
</dbReference>
<evidence type="ECO:0000256" key="2">
    <source>
        <dbReference type="ARBA" id="ARBA00023239"/>
    </source>
</evidence>
<comment type="pathway">
    <text evidence="6">Cell wall biogenesis.</text>
</comment>
<keyword evidence="3 12" id="KW-0119">Carbohydrate metabolism</keyword>
<dbReference type="PROSITE" id="PS51464">
    <property type="entry name" value="SIS"/>
    <property type="match status" value="1"/>
</dbReference>
<evidence type="ECO:0000256" key="9">
    <source>
        <dbReference type="ARBA" id="ARBA00070061"/>
    </source>
</evidence>
<dbReference type="GO" id="GO:0097173">
    <property type="term" value="P:N-acetylmuramic acid catabolic process"/>
    <property type="evidence" value="ECO:0007669"/>
    <property type="project" value="UniProtKB-UniPathway"/>
</dbReference>
<dbReference type="CDD" id="cd05007">
    <property type="entry name" value="SIS_Etherase"/>
    <property type="match status" value="1"/>
</dbReference>
<evidence type="ECO:0000313" key="15">
    <source>
        <dbReference type="Proteomes" id="UP000186795"/>
    </source>
</evidence>
<comment type="function">
    <text evidence="12">Specifically catalyzes the cleavage of the D-lactyl ether substituent of MurNAc 6-phosphate, producing GlcNAc 6-phosphate and D-lactate.</text>
</comment>
<evidence type="ECO:0000256" key="4">
    <source>
        <dbReference type="ARBA" id="ARBA00051747"/>
    </source>
</evidence>
<dbReference type="NCBIfam" id="TIGR00274">
    <property type="entry name" value="N-acetylmuramic acid 6-phosphate etherase"/>
    <property type="match status" value="1"/>
</dbReference>
<dbReference type="UniPathway" id="UPA00342"/>
<evidence type="ECO:0000256" key="7">
    <source>
        <dbReference type="ARBA" id="ARBA00061234"/>
    </source>
</evidence>
<comment type="subunit">
    <text evidence="1 12">Homodimer.</text>
</comment>
<dbReference type="AlphaFoldDB" id="A0A1N7IWU4"/>
<evidence type="ECO:0000256" key="10">
    <source>
        <dbReference type="ARBA" id="ARBA00077905"/>
    </source>
</evidence>
<comment type="miscellaneous">
    <text evidence="12">A lyase-type mechanism (elimination/hydration) is suggested for the cleavage of the lactyl ether bond of MurNAc 6-phosphate, with the formation of an alpha,beta-unsaturated aldehyde intermediate with (E)-stereochemistry, followed by the syn addition of water to give product.</text>
</comment>
<dbReference type="FunFam" id="3.40.50.10490:FF:000014">
    <property type="entry name" value="N-acetylmuramic acid 6-phosphate etherase"/>
    <property type="match status" value="1"/>
</dbReference>
<keyword evidence="2 12" id="KW-0456">Lyase</keyword>
<dbReference type="GO" id="GO:0046348">
    <property type="term" value="P:amino sugar catabolic process"/>
    <property type="evidence" value="ECO:0007669"/>
    <property type="project" value="InterPro"/>
</dbReference>
<evidence type="ECO:0000256" key="8">
    <source>
        <dbReference type="ARBA" id="ARBA00067056"/>
    </source>
</evidence>
<proteinExistence type="inferred from homology"/>
<accession>A0A1N7IWU4</accession>
<dbReference type="Gene3D" id="3.40.50.10490">
    <property type="entry name" value="Glucose-6-phosphate isomerase like protein, domain 1"/>
    <property type="match status" value="1"/>
</dbReference>
<evidence type="ECO:0000256" key="11">
    <source>
        <dbReference type="ARBA" id="ARBA00084049"/>
    </source>
</evidence>
<dbReference type="SUPFAM" id="SSF53697">
    <property type="entry name" value="SIS domain"/>
    <property type="match status" value="1"/>
</dbReference>
<dbReference type="InterPro" id="IPR046348">
    <property type="entry name" value="SIS_dom_sf"/>
</dbReference>
<dbReference type="GO" id="GO:0016835">
    <property type="term" value="F:carbon-oxygen lyase activity"/>
    <property type="evidence" value="ECO:0007669"/>
    <property type="project" value="UniProtKB-UniRule"/>
</dbReference>
<dbReference type="InterPro" id="IPR005488">
    <property type="entry name" value="Etherase_MurQ"/>
</dbReference>
<dbReference type="InterPro" id="IPR001347">
    <property type="entry name" value="SIS_dom"/>
</dbReference>
<dbReference type="GO" id="GO:0009254">
    <property type="term" value="P:peptidoglycan turnover"/>
    <property type="evidence" value="ECO:0007669"/>
    <property type="project" value="TreeGrafter"/>
</dbReference>
<name>A0A1N7IWU4_9BACL</name>
<protein>
    <recommendedName>
        <fullName evidence="9 12">N-acetylmuramic acid 6-phosphate etherase</fullName>
        <shortName evidence="12">MurNAc-6-P etherase</shortName>
        <ecNumber evidence="8 12">4.2.1.126</ecNumber>
    </recommendedName>
    <alternativeName>
        <fullName evidence="11 12">N-acetylmuramic acid 6-phosphate hydrolase</fullName>
    </alternativeName>
    <alternativeName>
        <fullName evidence="10 12">N-acetylmuramic acid 6-phosphate lyase</fullName>
    </alternativeName>
</protein>
<comment type="pathway">
    <text evidence="5">Amino-sugar metabolism; 1,6-anhydro-N-acetylmuramate degradation.</text>
</comment>
<comment type="catalytic activity">
    <reaction evidence="4 12">
        <text>N-acetyl-D-muramate 6-phosphate + H2O = N-acetyl-D-glucosamine 6-phosphate + (R)-lactate</text>
        <dbReference type="Rhea" id="RHEA:26410"/>
        <dbReference type="ChEBI" id="CHEBI:15377"/>
        <dbReference type="ChEBI" id="CHEBI:16004"/>
        <dbReference type="ChEBI" id="CHEBI:57513"/>
        <dbReference type="ChEBI" id="CHEBI:58722"/>
        <dbReference type="EC" id="4.2.1.126"/>
    </reaction>
</comment>
<dbReference type="GO" id="GO:0097367">
    <property type="term" value="F:carbohydrate derivative binding"/>
    <property type="evidence" value="ECO:0007669"/>
    <property type="project" value="InterPro"/>
</dbReference>
<dbReference type="Pfam" id="PF22645">
    <property type="entry name" value="GKRP_SIS_N"/>
    <property type="match status" value="1"/>
</dbReference>
<dbReference type="PANTHER" id="PTHR10088:SF4">
    <property type="entry name" value="GLUCOKINASE REGULATORY PROTEIN"/>
    <property type="match status" value="1"/>
</dbReference>
<dbReference type="GO" id="GO:0016803">
    <property type="term" value="F:ether hydrolase activity"/>
    <property type="evidence" value="ECO:0007669"/>
    <property type="project" value="TreeGrafter"/>
</dbReference>
<dbReference type="NCBIfam" id="NF009222">
    <property type="entry name" value="PRK12570.1"/>
    <property type="match status" value="1"/>
</dbReference>
<comment type="similarity">
    <text evidence="7 12">Belongs to the GCKR-like family. MurNAc-6-P etherase subfamily.</text>
</comment>
<feature type="active site" evidence="12">
    <location>
        <position position="113"/>
    </location>
</feature>
<evidence type="ECO:0000256" key="3">
    <source>
        <dbReference type="ARBA" id="ARBA00023277"/>
    </source>
</evidence>
<comment type="pathway">
    <text evidence="12">Amino-sugar metabolism; N-acetylmuramate degradation.</text>
</comment>
<evidence type="ECO:0000259" key="13">
    <source>
        <dbReference type="PROSITE" id="PS51464"/>
    </source>
</evidence>
<feature type="domain" description="SIS" evidence="13">
    <location>
        <begin position="54"/>
        <end position="217"/>
    </location>
</feature>
<dbReference type="RefSeq" id="WP_076523087.1">
    <property type="nucleotide sequence ID" value="NZ_CP048103.1"/>
</dbReference>
<dbReference type="InterPro" id="IPR040190">
    <property type="entry name" value="MURQ/GCKR"/>
</dbReference>
<evidence type="ECO:0000313" key="14">
    <source>
        <dbReference type="EMBL" id="SIS41582.1"/>
    </source>
</evidence>
<gene>
    <name evidence="12" type="primary">murQ</name>
    <name evidence="14" type="ORF">SAMN05421790_101450</name>
</gene>
<dbReference type="OrthoDB" id="9813395at2"/>
<dbReference type="HAMAP" id="MF_00068">
    <property type="entry name" value="MurQ"/>
    <property type="match status" value="1"/>
</dbReference>
<dbReference type="FunFam" id="1.10.8.1080:FF:000001">
    <property type="entry name" value="N-acetylmuramic acid 6-phosphate etherase"/>
    <property type="match status" value="1"/>
</dbReference>
<dbReference type="EMBL" id="FTOD01000001">
    <property type="protein sequence ID" value="SIS41582.1"/>
    <property type="molecule type" value="Genomic_DNA"/>
</dbReference>
<dbReference type="Gene3D" id="1.10.8.1080">
    <property type="match status" value="1"/>
</dbReference>
<feature type="active site" description="Proton donor" evidence="12">
    <location>
        <position position="82"/>
    </location>
</feature>
<dbReference type="PANTHER" id="PTHR10088">
    <property type="entry name" value="GLUCOKINASE REGULATORY PROTEIN"/>
    <property type="match status" value="1"/>
</dbReference>
<dbReference type="EC" id="4.2.1.126" evidence="8 12"/>
<dbReference type="Proteomes" id="UP000186795">
    <property type="component" value="Unassembled WGS sequence"/>
</dbReference>
<evidence type="ECO:0000256" key="12">
    <source>
        <dbReference type="HAMAP-Rule" id="MF_00068"/>
    </source>
</evidence>
<reference evidence="15" key="1">
    <citation type="submission" date="2017-01" db="EMBL/GenBank/DDBJ databases">
        <authorList>
            <person name="Varghese N."/>
            <person name="Submissions S."/>
        </authorList>
    </citation>
    <scope>NUCLEOTIDE SEQUENCE [LARGE SCALE GENOMIC DNA]</scope>
    <source>
        <strain evidence="15">DSM 45196</strain>
    </source>
</reference>
<evidence type="ECO:0000256" key="6">
    <source>
        <dbReference type="ARBA" id="ARBA00060672"/>
    </source>
</evidence>
<dbReference type="PROSITE" id="PS01272">
    <property type="entry name" value="GCKR"/>
    <property type="match status" value="1"/>
</dbReference>